<sequence>MYIAIAGNIGSGKTYLTELLSQRLRWEAQYEESENPYIGDFYEDMRRWAFNLQVYFLGKRQRQIDGIAALSAGRHVVVDRTIYEDARVFATNLHHAGLLSSRDYTTYMQLYNFTVANLLRPALLVYLRASVPTLVSQIQRRGRVYEASIDAAYLEGLNDLYEEWIGTYDGPKLVVDVDREDFVTDPAARETILTRIEQHIHDAAE</sequence>
<feature type="binding site" evidence="2">
    <location>
        <position position="146"/>
    </location>
    <ligand>
        <name>substrate</name>
    </ligand>
</feature>
<dbReference type="GO" id="GO:0005524">
    <property type="term" value="F:ATP binding"/>
    <property type="evidence" value="ECO:0007669"/>
    <property type="project" value="UniProtKB-KW"/>
</dbReference>
<feature type="binding site" evidence="2">
    <location>
        <position position="31"/>
    </location>
    <ligand>
        <name>substrate</name>
    </ligand>
</feature>
<evidence type="ECO:0000313" key="5">
    <source>
        <dbReference type="EMBL" id="SUE33625.1"/>
    </source>
</evidence>
<keyword evidence="6" id="KW-1185">Reference proteome</keyword>
<protein>
    <submittedName>
        <fullName evidence="5">Deoxyadenosine/deoxycytidine kinase</fullName>
        <ecNumber evidence="5">2.7.1.74</ecNumber>
    </submittedName>
</protein>
<dbReference type="SUPFAM" id="SSF52540">
    <property type="entry name" value="P-loop containing nucleoside triphosphate hydrolases"/>
    <property type="match status" value="1"/>
</dbReference>
<evidence type="ECO:0000313" key="6">
    <source>
        <dbReference type="Proteomes" id="UP000255233"/>
    </source>
</evidence>
<dbReference type="InterPro" id="IPR050566">
    <property type="entry name" value="Deoxyribonucleoside_kinase"/>
</dbReference>
<dbReference type="PIRSF" id="PIRSF000705">
    <property type="entry name" value="DNK"/>
    <property type="match status" value="1"/>
</dbReference>
<dbReference type="InterPro" id="IPR027417">
    <property type="entry name" value="P-loop_NTPase"/>
</dbReference>
<keyword evidence="3" id="KW-0067">ATP-binding</keyword>
<keyword evidence="5" id="KW-0808">Transferase</keyword>
<dbReference type="EMBL" id="UGVL01000001">
    <property type="protein sequence ID" value="SUE33625.1"/>
    <property type="molecule type" value="Genomic_DNA"/>
</dbReference>
<feature type="binding site" evidence="2">
    <location>
        <position position="80"/>
    </location>
    <ligand>
        <name>substrate</name>
    </ligand>
</feature>
<dbReference type="Proteomes" id="UP000255233">
    <property type="component" value="Unassembled WGS sequence"/>
</dbReference>
<feature type="active site" description="Proton acceptor" evidence="1">
    <location>
        <position position="79"/>
    </location>
</feature>
<feature type="binding site" evidence="2">
    <location>
        <position position="42"/>
    </location>
    <ligand>
        <name>substrate</name>
    </ligand>
</feature>
<evidence type="ECO:0000259" key="4">
    <source>
        <dbReference type="Pfam" id="PF01712"/>
    </source>
</evidence>
<feature type="binding site" evidence="2">
    <location>
        <position position="85"/>
    </location>
    <ligand>
        <name>substrate</name>
    </ligand>
</feature>
<dbReference type="InterPro" id="IPR002624">
    <property type="entry name" value="DCK/DGK"/>
</dbReference>
<dbReference type="PANTHER" id="PTHR10513">
    <property type="entry name" value="DEOXYNUCLEOSIDE KINASE"/>
    <property type="match status" value="1"/>
</dbReference>
<feature type="domain" description="Deoxynucleoside kinase" evidence="4">
    <location>
        <begin position="3"/>
        <end position="201"/>
    </location>
</feature>
<dbReference type="OrthoDB" id="9776634at2"/>
<feature type="binding site" evidence="3">
    <location>
        <begin position="180"/>
        <end position="182"/>
    </location>
    <ligand>
        <name>ATP</name>
        <dbReference type="ChEBI" id="CHEBI:30616"/>
    </ligand>
</feature>
<feature type="binding site" evidence="2">
    <location>
        <position position="53"/>
    </location>
    <ligand>
        <name>substrate</name>
    </ligand>
</feature>
<dbReference type="PANTHER" id="PTHR10513:SF35">
    <property type="entry name" value="DEOXYADENOSINE KINASE"/>
    <property type="match status" value="1"/>
</dbReference>
<dbReference type="EC" id="2.7.1.74" evidence="5"/>
<reference evidence="5 6" key="1">
    <citation type="submission" date="2018-06" db="EMBL/GenBank/DDBJ databases">
        <authorList>
            <consortium name="Pathogen Informatics"/>
            <person name="Doyle S."/>
        </authorList>
    </citation>
    <scope>NUCLEOTIDE SEQUENCE [LARGE SCALE GENOMIC DNA]</scope>
    <source>
        <strain evidence="5 6">NCTC11190</strain>
    </source>
</reference>
<keyword evidence="5" id="KW-0418">Kinase</keyword>
<dbReference type="Pfam" id="PF01712">
    <property type="entry name" value="dNK"/>
    <property type="match status" value="1"/>
</dbReference>
<dbReference type="CDD" id="cd01673">
    <property type="entry name" value="dNK"/>
    <property type="match status" value="1"/>
</dbReference>
<dbReference type="InterPro" id="IPR031314">
    <property type="entry name" value="DNK_dom"/>
</dbReference>
<dbReference type="Gene3D" id="3.40.50.300">
    <property type="entry name" value="P-loop containing nucleotide triphosphate hydrolases"/>
    <property type="match status" value="1"/>
</dbReference>
<evidence type="ECO:0000256" key="1">
    <source>
        <dbReference type="PIRSR" id="PIRSR000705-1"/>
    </source>
</evidence>
<keyword evidence="3" id="KW-0547">Nucleotide-binding</keyword>
<evidence type="ECO:0000256" key="2">
    <source>
        <dbReference type="PIRSR" id="PIRSR000705-2"/>
    </source>
</evidence>
<dbReference type="RefSeq" id="WP_027290400.1">
    <property type="nucleotide sequence ID" value="NZ_CALVFX010000002.1"/>
</dbReference>
<name>A0A379MQ27_9BACT</name>
<dbReference type="GO" id="GO:0004137">
    <property type="term" value="F:deoxycytidine kinase activity"/>
    <property type="evidence" value="ECO:0007669"/>
    <property type="project" value="UniProtKB-EC"/>
</dbReference>
<dbReference type="GO" id="GO:0005737">
    <property type="term" value="C:cytoplasm"/>
    <property type="evidence" value="ECO:0007669"/>
    <property type="project" value="TreeGrafter"/>
</dbReference>
<dbReference type="STRING" id="880526.GCA_000427365_00611"/>
<accession>A0A379MQ27</accession>
<organism evidence="5 6">
    <name type="scientific">Rikenella microfusus</name>
    <dbReference type="NCBI Taxonomy" id="28139"/>
    <lineage>
        <taxon>Bacteria</taxon>
        <taxon>Pseudomonadati</taxon>
        <taxon>Bacteroidota</taxon>
        <taxon>Bacteroidia</taxon>
        <taxon>Bacteroidales</taxon>
        <taxon>Rikenellaceae</taxon>
        <taxon>Rikenella</taxon>
    </lineage>
</organism>
<dbReference type="AlphaFoldDB" id="A0A379MQ27"/>
<gene>
    <name evidence="5" type="primary">dck_1</name>
    <name evidence="5" type="ORF">NCTC11190_00835</name>
</gene>
<proteinExistence type="predicted"/>
<evidence type="ECO:0000256" key="3">
    <source>
        <dbReference type="PIRSR" id="PIRSR000705-3"/>
    </source>
</evidence>